<reference evidence="2" key="1">
    <citation type="submission" date="2020-01" db="EMBL/GenBank/DDBJ databases">
        <title>Sphingomonas sp. strain CSW-10.</title>
        <authorList>
            <person name="Chen W.-M."/>
        </authorList>
    </citation>
    <scope>NUCLEOTIDE SEQUENCE [LARGE SCALE GENOMIC DNA]</scope>
    <source>
        <strain evidence="2">FSY-8</strain>
    </source>
</reference>
<proteinExistence type="predicted"/>
<name>A0ABW9XCP7_9SPHN</name>
<evidence type="ECO:0000313" key="2">
    <source>
        <dbReference type="Proteomes" id="UP000753724"/>
    </source>
</evidence>
<keyword evidence="2" id="KW-1185">Reference proteome</keyword>
<organism evidence="1 2">
    <name type="scientific">Novosphingobium ovatum</name>
    <dbReference type="NCBI Taxonomy" id="1908523"/>
    <lineage>
        <taxon>Bacteria</taxon>
        <taxon>Pseudomonadati</taxon>
        <taxon>Pseudomonadota</taxon>
        <taxon>Alphaproteobacteria</taxon>
        <taxon>Sphingomonadales</taxon>
        <taxon>Sphingomonadaceae</taxon>
        <taxon>Novosphingobium</taxon>
    </lineage>
</organism>
<sequence length="184" mass="18929">MAETEQLDTATTAVDATDAAATGAKARFSKALDEAKSSAVALTKDLQEKAAPHIEQLSAQAKDKAAELGGEVKEKALELANDGKTKASDALAAIGKLIADNAEVLDDKVGNKYGDYARTAARQLQETAAGLESKDLAELGAEAKDYIKKHPGVAIGAAAVIGFFLARALKGSPEAGDDTDTDEA</sequence>
<gene>
    <name evidence="1" type="ORF">GTZ99_07120</name>
</gene>
<dbReference type="RefSeq" id="WP_161717549.1">
    <property type="nucleotide sequence ID" value="NZ_JAAAPO010000002.1"/>
</dbReference>
<dbReference type="SUPFAM" id="SSF58113">
    <property type="entry name" value="Apolipoprotein A-I"/>
    <property type="match status" value="1"/>
</dbReference>
<evidence type="ECO:0008006" key="3">
    <source>
        <dbReference type="Google" id="ProtNLM"/>
    </source>
</evidence>
<accession>A0ABW9XCP7</accession>
<protein>
    <recommendedName>
        <fullName evidence="3">ElaB/YqjD/DUF883 family membrane-anchored ribosome-binding protein</fullName>
    </recommendedName>
</protein>
<dbReference type="Gene3D" id="1.20.120.20">
    <property type="entry name" value="Apolipoprotein"/>
    <property type="match status" value="1"/>
</dbReference>
<dbReference type="Proteomes" id="UP000753724">
    <property type="component" value="Unassembled WGS sequence"/>
</dbReference>
<dbReference type="EMBL" id="JAAAPO010000002">
    <property type="protein sequence ID" value="NBC36327.1"/>
    <property type="molecule type" value="Genomic_DNA"/>
</dbReference>
<comment type="caution">
    <text evidence="1">The sequence shown here is derived from an EMBL/GenBank/DDBJ whole genome shotgun (WGS) entry which is preliminary data.</text>
</comment>
<evidence type="ECO:0000313" key="1">
    <source>
        <dbReference type="EMBL" id="NBC36327.1"/>
    </source>
</evidence>